<reference evidence="4" key="1">
    <citation type="journal article" date="2011" name="Stand. Genomic Sci.">
        <title>Non-contiguous finished genome sequence of the opportunistic oral pathogen Prevotella multisaccharivorax type strain (PPPA20).</title>
        <authorList>
            <person name="Pati A."/>
            <person name="Gronow S."/>
            <person name="Lu M."/>
            <person name="Lapidus A."/>
            <person name="Nolan M."/>
            <person name="Lucas S."/>
            <person name="Hammon N."/>
            <person name="Deshpande S."/>
            <person name="Cheng J.F."/>
            <person name="Tapia R."/>
            <person name="Han C."/>
            <person name="Goodwin L."/>
            <person name="Pitluck S."/>
            <person name="Liolios K."/>
            <person name="Pagani I."/>
            <person name="Mavromatis K."/>
            <person name="Mikhailova N."/>
            <person name="Huntemann M."/>
            <person name="Chen A."/>
            <person name="Palaniappan K."/>
            <person name="Land M."/>
            <person name="Hauser L."/>
            <person name="Detter J.C."/>
            <person name="Brambilla E.M."/>
            <person name="Rohde M."/>
            <person name="Goker M."/>
            <person name="Woyke T."/>
            <person name="Bristow J."/>
            <person name="Eisen J.A."/>
            <person name="Markowitz V."/>
            <person name="Hugenholtz P."/>
            <person name="Kyrpides N.C."/>
            <person name="Klenk H.P."/>
            <person name="Ivanova N."/>
        </authorList>
    </citation>
    <scope>NUCLEOTIDE SEQUENCE [LARGE SCALE GENOMIC DNA]</scope>
    <source>
        <strain evidence="4">DSM 17128</strain>
    </source>
</reference>
<feature type="region of interest" description="Disordered" evidence="1">
    <location>
        <begin position="291"/>
        <end position="334"/>
    </location>
</feature>
<dbReference type="EMBL" id="GL945017">
    <property type="protein sequence ID" value="EGN57448.1"/>
    <property type="molecule type" value="Genomic_DNA"/>
</dbReference>
<dbReference type="InterPro" id="IPR002560">
    <property type="entry name" value="Transposase_DDE"/>
</dbReference>
<dbReference type="AlphaFoldDB" id="F8N7I8"/>
<dbReference type="Pfam" id="PF01610">
    <property type="entry name" value="DDE_Tnp_ISL3"/>
    <property type="match status" value="1"/>
</dbReference>
<accession>F8N7I8</accession>
<evidence type="ECO:0000313" key="4">
    <source>
        <dbReference type="Proteomes" id="UP000002772"/>
    </source>
</evidence>
<organism evidence="3 4">
    <name type="scientific">Hallella multisaccharivorax DSM 17128</name>
    <dbReference type="NCBI Taxonomy" id="688246"/>
    <lineage>
        <taxon>Bacteria</taxon>
        <taxon>Pseudomonadati</taxon>
        <taxon>Bacteroidota</taxon>
        <taxon>Bacteroidia</taxon>
        <taxon>Bacteroidales</taxon>
        <taxon>Prevotellaceae</taxon>
        <taxon>Hallella</taxon>
    </lineage>
</organism>
<protein>
    <submittedName>
        <fullName evidence="3">Transposase</fullName>
    </submittedName>
</protein>
<dbReference type="PANTHER" id="PTHR33498:SF1">
    <property type="entry name" value="TRANSPOSASE FOR INSERTION SEQUENCE ELEMENT IS1557"/>
    <property type="match status" value="1"/>
</dbReference>
<name>F8N7I8_9BACT</name>
<dbReference type="STRING" id="688246.Premu_2054"/>
<keyword evidence="4" id="KW-1185">Reference proteome</keyword>
<dbReference type="PANTHER" id="PTHR33498">
    <property type="entry name" value="TRANSPOSASE FOR INSERTION SEQUENCE ELEMENT IS1557"/>
    <property type="match status" value="1"/>
</dbReference>
<feature type="domain" description="Transposase IS204/IS1001/IS1096/IS1165 DDE" evidence="2">
    <location>
        <begin position="185"/>
        <end position="482"/>
    </location>
</feature>
<sequence length="487" mass="56929">MGKKTSTFDYKTLASFLLPDGILDFFDVTDVSEEHTGKYAETGAEKIKLHIYLDERDTRSDEWHDLKPNGFTESREVTDFPVRDRKVILHVRRRRWIDSEGHNVVLNRYDLVANGTSYSKEFADVLKKYLDTYPVTARSVAQIYKIDGRQLERAYKDYLNGFKDWDQVDHAAEWVLLPENMGDCLSIDETLLHEDLRTFVSNKAGHGKHGTLVASVSGTKASDVIKVLMQIPEEKRLAVKEVTMDFSDSMYTIATEAFPNAEIVVDCFHIIKRCTDAVEEVRLREKREAIKEQNKQKTEHRKKLEKRAKRRKYYRKNHPKNYKGKKRGRKPMRLNQRFKPEELSNGDTHVELLTRSRYLLTQSGDKWGEKQRERANLLFDMHPKIKEAYGHVCSLRAIFRDKSLNKETARVKLHEWYQRVANSNLREIKVARDAIKYREEEVLNYFNNRSTNASAESLNSKTKGFRAQVRGVQDLPFFMYRVATIFG</sequence>
<dbReference type="InterPro" id="IPR047951">
    <property type="entry name" value="Transpos_ISL3"/>
</dbReference>
<dbReference type="HOGENOM" id="CLU_146036_0_0_10"/>
<feature type="compositionally biased region" description="Basic residues" evidence="1">
    <location>
        <begin position="298"/>
        <end position="332"/>
    </location>
</feature>
<evidence type="ECO:0000256" key="1">
    <source>
        <dbReference type="SAM" id="MobiDB-lite"/>
    </source>
</evidence>
<evidence type="ECO:0000259" key="2">
    <source>
        <dbReference type="Pfam" id="PF01610"/>
    </source>
</evidence>
<proteinExistence type="predicted"/>
<evidence type="ECO:0000313" key="3">
    <source>
        <dbReference type="EMBL" id="EGN57448.1"/>
    </source>
</evidence>
<gene>
    <name evidence="3" type="ORF">Premu_2054</name>
</gene>
<dbReference type="eggNOG" id="COG3464">
    <property type="taxonomic scope" value="Bacteria"/>
</dbReference>
<dbReference type="Proteomes" id="UP000002772">
    <property type="component" value="Unassembled WGS sequence"/>
</dbReference>